<evidence type="ECO:0000313" key="4">
    <source>
        <dbReference type="RefSeq" id="XP_031552806.1"/>
    </source>
</evidence>
<dbReference type="Proteomes" id="UP000515163">
    <property type="component" value="Unplaced"/>
</dbReference>
<protein>
    <submittedName>
        <fullName evidence="4">Uncharacterized protein LOC116289984</fullName>
    </submittedName>
</protein>
<proteinExistence type="predicted"/>
<feature type="transmembrane region" description="Helical" evidence="1">
    <location>
        <begin position="74"/>
        <end position="97"/>
    </location>
</feature>
<accession>A0A6P8HB13</accession>
<dbReference type="KEGG" id="aten:116289984"/>
<keyword evidence="1" id="KW-0812">Transmembrane</keyword>
<dbReference type="AlphaFoldDB" id="A0A6P8HB13"/>
<keyword evidence="3" id="KW-1185">Reference proteome</keyword>
<dbReference type="Pfam" id="PF00090">
    <property type="entry name" value="TSP_1"/>
    <property type="match status" value="1"/>
</dbReference>
<dbReference type="PROSITE" id="PS50092">
    <property type="entry name" value="TSP1"/>
    <property type="match status" value="1"/>
</dbReference>
<evidence type="ECO:0000256" key="2">
    <source>
        <dbReference type="SAM" id="SignalP"/>
    </source>
</evidence>
<reference evidence="4" key="1">
    <citation type="submission" date="2025-08" db="UniProtKB">
        <authorList>
            <consortium name="RefSeq"/>
        </authorList>
    </citation>
    <scope>IDENTIFICATION</scope>
    <source>
        <tissue evidence="4">Tentacle</tissue>
    </source>
</reference>
<dbReference type="InParanoid" id="A0A6P8HB13"/>
<keyword evidence="1" id="KW-0472">Membrane</keyword>
<dbReference type="InterPro" id="IPR036383">
    <property type="entry name" value="TSP1_rpt_sf"/>
</dbReference>
<dbReference type="Gene3D" id="2.20.100.10">
    <property type="entry name" value="Thrombospondin type-1 (TSP1) repeat"/>
    <property type="match status" value="1"/>
</dbReference>
<evidence type="ECO:0000256" key="1">
    <source>
        <dbReference type="SAM" id="Phobius"/>
    </source>
</evidence>
<dbReference type="SMART" id="SM00209">
    <property type="entry name" value="TSP1"/>
    <property type="match status" value="1"/>
</dbReference>
<dbReference type="InterPro" id="IPR000884">
    <property type="entry name" value="TSP1_rpt"/>
</dbReference>
<feature type="chain" id="PRO_5028484637" evidence="2">
    <location>
        <begin position="22"/>
        <end position="176"/>
    </location>
</feature>
<dbReference type="OrthoDB" id="5973086at2759"/>
<keyword evidence="1" id="KW-1133">Transmembrane helix</keyword>
<sequence>MGIKLQLTVVILCALFTSLSALYSEWNSWGPCSKSCNGEQNRTRSCHTITLQPCEGKIQKRNCNASGCYPSSEFIITSAVLGTLILLLLVVLIVIIIKTRNTSRTLTKKKNRENVLDFENTASNGRKDNSKNFNKNIAQRTSSATPSTVSQVTYLQTDAPAGTVFKPWGQKDCDLY</sequence>
<dbReference type="SUPFAM" id="SSF82895">
    <property type="entry name" value="TSP-1 type 1 repeat"/>
    <property type="match status" value="1"/>
</dbReference>
<gene>
    <name evidence="4" type="primary">LOC116289984</name>
</gene>
<dbReference type="GeneID" id="116289984"/>
<feature type="signal peptide" evidence="2">
    <location>
        <begin position="1"/>
        <end position="21"/>
    </location>
</feature>
<name>A0A6P8HB13_ACTTE</name>
<dbReference type="RefSeq" id="XP_031552806.1">
    <property type="nucleotide sequence ID" value="XM_031696946.1"/>
</dbReference>
<evidence type="ECO:0000313" key="3">
    <source>
        <dbReference type="Proteomes" id="UP000515163"/>
    </source>
</evidence>
<keyword evidence="2" id="KW-0732">Signal</keyword>
<organism evidence="3 4">
    <name type="scientific">Actinia tenebrosa</name>
    <name type="common">Australian red waratah sea anemone</name>
    <dbReference type="NCBI Taxonomy" id="6105"/>
    <lineage>
        <taxon>Eukaryota</taxon>
        <taxon>Metazoa</taxon>
        <taxon>Cnidaria</taxon>
        <taxon>Anthozoa</taxon>
        <taxon>Hexacorallia</taxon>
        <taxon>Actiniaria</taxon>
        <taxon>Actiniidae</taxon>
        <taxon>Actinia</taxon>
    </lineage>
</organism>